<keyword evidence="2 3" id="KW-0472">Membrane</keyword>
<evidence type="ECO:0000256" key="3">
    <source>
        <dbReference type="SAM" id="Phobius"/>
    </source>
</evidence>
<sequence length="401" mass="45057">MAFGNCKFFVLVLLVQKLYAGTTDDRSWIHDNNMTEFVIFGVISLCCVLFGGLMSGLTVGLLGIDELELEIKLTSGTPQEKATARKILSVINNHHLLLVTLLLANSIAMEALPLFLDEMFNTEISLAISVTFVLAFGEVIPQSICTGRDQIKIAGRMVPVVKVLMILLFPISYPIAKFLDYLLKHEHTSVHLKPDDLKTFISLHESFNKGQDVENIGLEKFQISMIHKVIDLNRIKVKSFMQPYKNFTPIKLNAPLDQKTLDKILLGKYHSIPVYEDYKSNIIGVIKIHELLKTIKNNSIVASDLVMKEPEIFDHKMTLLMALKRLEAAQDTIGFVCDNFDGKKKIVGVVTKEIIMDHCLSSTNLSERSEITEISRALADSLENTKPPKKKNLSAMRENLL</sequence>
<dbReference type="PANTHER" id="PTHR12064">
    <property type="entry name" value="METAL TRANSPORTER CNNM"/>
    <property type="match status" value="1"/>
</dbReference>
<feature type="chain" id="PRO_5012096620" description="CNNM transmembrane domain-containing protein" evidence="4">
    <location>
        <begin position="21"/>
        <end position="401"/>
    </location>
</feature>
<name>A0A1R2D0G6_9CILI</name>
<dbReference type="GO" id="GO:0030026">
    <property type="term" value="P:intracellular manganese ion homeostasis"/>
    <property type="evidence" value="ECO:0007669"/>
    <property type="project" value="TreeGrafter"/>
</dbReference>
<keyword evidence="2 3" id="KW-1133">Transmembrane helix</keyword>
<gene>
    <name evidence="6" type="ORF">SteCoe_1938</name>
</gene>
<evidence type="ECO:0000256" key="4">
    <source>
        <dbReference type="SAM" id="SignalP"/>
    </source>
</evidence>
<accession>A0A1R2D0G6</accession>
<dbReference type="GO" id="GO:0010960">
    <property type="term" value="P:magnesium ion homeostasis"/>
    <property type="evidence" value="ECO:0007669"/>
    <property type="project" value="InterPro"/>
</dbReference>
<feature type="domain" description="CNNM transmembrane" evidence="5">
    <location>
        <begin position="33"/>
        <end position="211"/>
    </location>
</feature>
<evidence type="ECO:0000313" key="6">
    <source>
        <dbReference type="EMBL" id="OMJ94759.1"/>
    </source>
</evidence>
<dbReference type="SUPFAM" id="SSF54631">
    <property type="entry name" value="CBS-domain pair"/>
    <property type="match status" value="1"/>
</dbReference>
<dbReference type="PANTHER" id="PTHR12064:SF97">
    <property type="entry name" value="METAL TRANSPORTER CNNM-5"/>
    <property type="match status" value="1"/>
</dbReference>
<evidence type="ECO:0000313" key="7">
    <source>
        <dbReference type="Proteomes" id="UP000187209"/>
    </source>
</evidence>
<dbReference type="OrthoDB" id="297971at2759"/>
<feature type="transmembrane region" description="Helical" evidence="3">
    <location>
        <begin position="36"/>
        <end position="64"/>
    </location>
</feature>
<dbReference type="EMBL" id="MPUH01000021">
    <property type="protein sequence ID" value="OMJ94759.1"/>
    <property type="molecule type" value="Genomic_DNA"/>
</dbReference>
<proteinExistence type="predicted"/>
<evidence type="ECO:0000259" key="5">
    <source>
        <dbReference type="PROSITE" id="PS51846"/>
    </source>
</evidence>
<dbReference type="GO" id="GO:0016020">
    <property type="term" value="C:membrane"/>
    <property type="evidence" value="ECO:0007669"/>
    <property type="project" value="UniProtKB-UniRule"/>
</dbReference>
<dbReference type="InterPro" id="IPR002550">
    <property type="entry name" value="CNNM"/>
</dbReference>
<comment type="caution">
    <text evidence="6">The sequence shown here is derived from an EMBL/GenBank/DDBJ whole genome shotgun (WGS) entry which is preliminary data.</text>
</comment>
<dbReference type="AlphaFoldDB" id="A0A1R2D0G6"/>
<keyword evidence="1" id="KW-0677">Repeat</keyword>
<dbReference type="PROSITE" id="PS51846">
    <property type="entry name" value="CNNM"/>
    <property type="match status" value="1"/>
</dbReference>
<dbReference type="InterPro" id="IPR045095">
    <property type="entry name" value="ACDP"/>
</dbReference>
<organism evidence="6 7">
    <name type="scientific">Stentor coeruleus</name>
    <dbReference type="NCBI Taxonomy" id="5963"/>
    <lineage>
        <taxon>Eukaryota</taxon>
        <taxon>Sar</taxon>
        <taxon>Alveolata</taxon>
        <taxon>Ciliophora</taxon>
        <taxon>Postciliodesmatophora</taxon>
        <taxon>Heterotrichea</taxon>
        <taxon>Heterotrichida</taxon>
        <taxon>Stentoridae</taxon>
        <taxon>Stentor</taxon>
    </lineage>
</organism>
<reference evidence="6 7" key="1">
    <citation type="submission" date="2016-11" db="EMBL/GenBank/DDBJ databases">
        <title>The macronuclear genome of Stentor coeruleus: a giant cell with tiny introns.</title>
        <authorList>
            <person name="Slabodnick M."/>
            <person name="Ruby J.G."/>
            <person name="Reiff S.B."/>
            <person name="Swart E.C."/>
            <person name="Gosai S."/>
            <person name="Prabakaran S."/>
            <person name="Witkowska E."/>
            <person name="Larue G.E."/>
            <person name="Fisher S."/>
            <person name="Freeman R.M."/>
            <person name="Gunawardena J."/>
            <person name="Chu W."/>
            <person name="Stover N.A."/>
            <person name="Gregory B.D."/>
            <person name="Nowacki M."/>
            <person name="Derisi J."/>
            <person name="Roy S.W."/>
            <person name="Marshall W.F."/>
            <person name="Sood P."/>
        </authorList>
    </citation>
    <scope>NUCLEOTIDE SEQUENCE [LARGE SCALE GENOMIC DNA]</scope>
    <source>
        <strain evidence="6">WM001</strain>
    </source>
</reference>
<dbReference type="Pfam" id="PF01595">
    <property type="entry name" value="CNNM"/>
    <property type="match status" value="1"/>
</dbReference>
<evidence type="ECO:0000256" key="2">
    <source>
        <dbReference type="PROSITE-ProRule" id="PRU01193"/>
    </source>
</evidence>
<dbReference type="Proteomes" id="UP000187209">
    <property type="component" value="Unassembled WGS sequence"/>
</dbReference>
<dbReference type="InterPro" id="IPR046342">
    <property type="entry name" value="CBS_dom_sf"/>
</dbReference>
<feature type="transmembrane region" description="Helical" evidence="3">
    <location>
        <begin position="95"/>
        <end position="116"/>
    </location>
</feature>
<keyword evidence="2 3" id="KW-0812">Transmembrane</keyword>
<dbReference type="GO" id="GO:0005737">
    <property type="term" value="C:cytoplasm"/>
    <property type="evidence" value="ECO:0007669"/>
    <property type="project" value="TreeGrafter"/>
</dbReference>
<evidence type="ECO:0000256" key="1">
    <source>
        <dbReference type="ARBA" id="ARBA00022737"/>
    </source>
</evidence>
<protein>
    <recommendedName>
        <fullName evidence="5">CNNM transmembrane domain-containing protein</fullName>
    </recommendedName>
</protein>
<feature type="signal peptide" evidence="4">
    <location>
        <begin position="1"/>
        <end position="20"/>
    </location>
</feature>
<keyword evidence="4" id="KW-0732">Signal</keyword>
<keyword evidence="7" id="KW-1185">Reference proteome</keyword>
<feature type="transmembrane region" description="Helical" evidence="3">
    <location>
        <begin position="153"/>
        <end position="173"/>
    </location>
</feature>
<dbReference type="Gene3D" id="3.10.580.10">
    <property type="entry name" value="CBS-domain"/>
    <property type="match status" value="1"/>
</dbReference>
<feature type="transmembrane region" description="Helical" evidence="3">
    <location>
        <begin position="122"/>
        <end position="141"/>
    </location>
</feature>